<dbReference type="AlphaFoldDB" id="A0A7G1NXU4"/>
<keyword evidence="1" id="KW-0732">Signal</keyword>
<feature type="chain" id="PRO_5039214273" description="PEP-CTERM sorting domain-containing protein" evidence="1">
    <location>
        <begin position="33"/>
        <end position="126"/>
    </location>
</feature>
<evidence type="ECO:0000313" key="3">
    <source>
        <dbReference type="Proteomes" id="UP000516444"/>
    </source>
</evidence>
<sequence length="126" mass="13474">MEPMERDDMRVKKILSVGAAALALTVAGFATATPASSAEDLWVFDGENLTGGVDYWNWDDVNLAGDTFSTGASENDAISSVDSNWGDSITFYTDSWGGGDALGISSHEVRNSLGSYNNRISSLYFT</sequence>
<accession>A0A7G1NXU4</accession>
<dbReference type="Gene3D" id="2.60.20.10">
    <property type="entry name" value="Crystallins"/>
    <property type="match status" value="1"/>
</dbReference>
<name>A0A7G1NXU4_9ACTN</name>
<dbReference type="Proteomes" id="UP000516444">
    <property type="component" value="Chromosome"/>
</dbReference>
<evidence type="ECO:0008006" key="4">
    <source>
        <dbReference type="Google" id="ProtNLM"/>
    </source>
</evidence>
<gene>
    <name evidence="2" type="ORF">GCM10017557_20700</name>
</gene>
<dbReference type="KEGG" id="sgm:GCM10017557_20700"/>
<feature type="signal peptide" evidence="1">
    <location>
        <begin position="1"/>
        <end position="32"/>
    </location>
</feature>
<dbReference type="EMBL" id="AP023440">
    <property type="protein sequence ID" value="BCL27211.1"/>
    <property type="molecule type" value="Genomic_DNA"/>
</dbReference>
<keyword evidence="3" id="KW-1185">Reference proteome</keyword>
<reference evidence="2 3" key="1">
    <citation type="journal article" date="2014" name="Int. J. Syst. Evol. Microbiol.">
        <title>Complete genome sequence of Corynebacterium casei LMG S-19264T (=DSM 44701T), isolated from a smear-ripened cheese.</title>
        <authorList>
            <consortium name="US DOE Joint Genome Institute (JGI-PGF)"/>
            <person name="Walter F."/>
            <person name="Albersmeier A."/>
            <person name="Kalinowski J."/>
            <person name="Ruckert C."/>
        </authorList>
    </citation>
    <scope>NUCLEOTIDE SEQUENCE [LARGE SCALE GENOMIC DNA]</scope>
    <source>
        <strain evidence="2 3">JCM 4677</strain>
    </source>
</reference>
<proteinExistence type="predicted"/>
<organism evidence="2 3">
    <name type="scientific">Streptomyces aurantiacus</name>
    <dbReference type="NCBI Taxonomy" id="47760"/>
    <lineage>
        <taxon>Bacteria</taxon>
        <taxon>Bacillati</taxon>
        <taxon>Actinomycetota</taxon>
        <taxon>Actinomycetes</taxon>
        <taxon>Kitasatosporales</taxon>
        <taxon>Streptomycetaceae</taxon>
        <taxon>Streptomyces</taxon>
        <taxon>Streptomyces aurantiacus group</taxon>
    </lineage>
</organism>
<protein>
    <recommendedName>
        <fullName evidence="4">PEP-CTERM sorting domain-containing protein</fullName>
    </recommendedName>
</protein>
<evidence type="ECO:0000256" key="1">
    <source>
        <dbReference type="SAM" id="SignalP"/>
    </source>
</evidence>
<evidence type="ECO:0000313" key="2">
    <source>
        <dbReference type="EMBL" id="BCL27211.1"/>
    </source>
</evidence>